<dbReference type="PANTHER" id="PTHR43795">
    <property type="entry name" value="BIFUNCTIONAL ASPARTATE AMINOTRANSFERASE AND GLUTAMATE/ASPARTATE-PREPHENATE AMINOTRANSFERASE-RELATED"/>
    <property type="match status" value="1"/>
</dbReference>
<dbReference type="SUPFAM" id="SSF53383">
    <property type="entry name" value="PLP-dependent transferases"/>
    <property type="match status" value="1"/>
</dbReference>
<dbReference type="GO" id="GO:0006520">
    <property type="term" value="P:amino acid metabolic process"/>
    <property type="evidence" value="ECO:0007669"/>
    <property type="project" value="TreeGrafter"/>
</dbReference>
<dbReference type="Gene3D" id="3.90.1150.10">
    <property type="entry name" value="Aspartate Aminotransferase, domain 1"/>
    <property type="match status" value="2"/>
</dbReference>
<organism evidence="3 4">
    <name type="scientific">Coniophora puteana (strain RWD-64-598)</name>
    <name type="common">Brown rot fungus</name>
    <dbReference type="NCBI Taxonomy" id="741705"/>
    <lineage>
        <taxon>Eukaryota</taxon>
        <taxon>Fungi</taxon>
        <taxon>Dikarya</taxon>
        <taxon>Basidiomycota</taxon>
        <taxon>Agaricomycotina</taxon>
        <taxon>Agaricomycetes</taxon>
        <taxon>Agaricomycetidae</taxon>
        <taxon>Boletales</taxon>
        <taxon>Coniophorineae</taxon>
        <taxon>Coniophoraceae</taxon>
        <taxon>Coniophora</taxon>
    </lineage>
</organism>
<keyword evidence="1" id="KW-0663">Pyridoxal phosphate</keyword>
<comment type="caution">
    <text evidence="3">The sequence shown here is derived from an EMBL/GenBank/DDBJ whole genome shotgun (WGS) entry which is preliminary data.</text>
</comment>
<dbReference type="OrthoDB" id="7042322at2759"/>
<evidence type="ECO:0000313" key="4">
    <source>
        <dbReference type="Proteomes" id="UP000053558"/>
    </source>
</evidence>
<gene>
    <name evidence="3" type="ORF">CONPUDRAFT_168626</name>
</gene>
<dbReference type="InterPro" id="IPR015424">
    <property type="entry name" value="PyrdxlP-dep_Trfase"/>
</dbReference>
<accession>A0A5M3MDH5</accession>
<evidence type="ECO:0000313" key="3">
    <source>
        <dbReference type="EMBL" id="EIW76894.1"/>
    </source>
</evidence>
<dbReference type="RefSeq" id="XP_007773213.1">
    <property type="nucleotide sequence ID" value="XM_007775023.1"/>
</dbReference>
<proteinExistence type="predicted"/>
<dbReference type="InterPro" id="IPR004839">
    <property type="entry name" value="Aminotransferase_I/II_large"/>
</dbReference>
<dbReference type="InterPro" id="IPR015421">
    <property type="entry name" value="PyrdxlP-dep_Trfase_major"/>
</dbReference>
<name>A0A5M3MDH5_CONPW</name>
<protein>
    <submittedName>
        <fullName evidence="3">PLP-dependent transferase</fullName>
    </submittedName>
</protein>
<dbReference type="InterPro" id="IPR015422">
    <property type="entry name" value="PyrdxlP-dep_Trfase_small"/>
</dbReference>
<feature type="domain" description="Aminotransferase class I/classII large" evidence="2">
    <location>
        <begin position="150"/>
        <end position="358"/>
    </location>
</feature>
<dbReference type="KEGG" id="cput:CONPUDRAFT_168626"/>
<dbReference type="OMA" id="MYGSEEF"/>
<dbReference type="GO" id="GO:0030170">
    <property type="term" value="F:pyridoxal phosphate binding"/>
    <property type="evidence" value="ECO:0007669"/>
    <property type="project" value="InterPro"/>
</dbReference>
<keyword evidence="4" id="KW-1185">Reference proteome</keyword>
<dbReference type="PANTHER" id="PTHR43795:SF39">
    <property type="entry name" value="AMINOTRANSFERASE CLASS I_CLASSII DOMAIN-CONTAINING PROTEIN"/>
    <property type="match status" value="1"/>
</dbReference>
<evidence type="ECO:0000259" key="2">
    <source>
        <dbReference type="Pfam" id="PF00155"/>
    </source>
</evidence>
<dbReference type="Proteomes" id="UP000053558">
    <property type="component" value="Unassembled WGS sequence"/>
</dbReference>
<dbReference type="GeneID" id="19206040"/>
<dbReference type="GO" id="GO:0008483">
    <property type="term" value="F:transaminase activity"/>
    <property type="evidence" value="ECO:0007669"/>
    <property type="project" value="TreeGrafter"/>
</dbReference>
<reference evidence="4" key="1">
    <citation type="journal article" date="2012" name="Science">
        <title>The Paleozoic origin of enzymatic lignin decomposition reconstructed from 31 fungal genomes.</title>
        <authorList>
            <person name="Floudas D."/>
            <person name="Binder M."/>
            <person name="Riley R."/>
            <person name="Barry K."/>
            <person name="Blanchette R.A."/>
            <person name="Henrissat B."/>
            <person name="Martinez A.T."/>
            <person name="Otillar R."/>
            <person name="Spatafora J.W."/>
            <person name="Yadav J.S."/>
            <person name="Aerts A."/>
            <person name="Benoit I."/>
            <person name="Boyd A."/>
            <person name="Carlson A."/>
            <person name="Copeland A."/>
            <person name="Coutinho P.M."/>
            <person name="de Vries R.P."/>
            <person name="Ferreira P."/>
            <person name="Findley K."/>
            <person name="Foster B."/>
            <person name="Gaskell J."/>
            <person name="Glotzer D."/>
            <person name="Gorecki P."/>
            <person name="Heitman J."/>
            <person name="Hesse C."/>
            <person name="Hori C."/>
            <person name="Igarashi K."/>
            <person name="Jurgens J.A."/>
            <person name="Kallen N."/>
            <person name="Kersten P."/>
            <person name="Kohler A."/>
            <person name="Kuees U."/>
            <person name="Kumar T.K.A."/>
            <person name="Kuo A."/>
            <person name="LaButti K."/>
            <person name="Larrondo L.F."/>
            <person name="Lindquist E."/>
            <person name="Ling A."/>
            <person name="Lombard V."/>
            <person name="Lucas S."/>
            <person name="Lundell T."/>
            <person name="Martin R."/>
            <person name="McLaughlin D.J."/>
            <person name="Morgenstern I."/>
            <person name="Morin E."/>
            <person name="Murat C."/>
            <person name="Nagy L.G."/>
            <person name="Nolan M."/>
            <person name="Ohm R.A."/>
            <person name="Patyshakuliyeva A."/>
            <person name="Rokas A."/>
            <person name="Ruiz-Duenas F.J."/>
            <person name="Sabat G."/>
            <person name="Salamov A."/>
            <person name="Samejima M."/>
            <person name="Schmutz J."/>
            <person name="Slot J.C."/>
            <person name="St John F."/>
            <person name="Stenlid J."/>
            <person name="Sun H."/>
            <person name="Sun S."/>
            <person name="Syed K."/>
            <person name="Tsang A."/>
            <person name="Wiebenga A."/>
            <person name="Young D."/>
            <person name="Pisabarro A."/>
            <person name="Eastwood D.C."/>
            <person name="Martin F."/>
            <person name="Cullen D."/>
            <person name="Grigoriev I.V."/>
            <person name="Hibbett D.S."/>
        </authorList>
    </citation>
    <scope>NUCLEOTIDE SEQUENCE [LARGE SCALE GENOMIC DNA]</scope>
    <source>
        <strain evidence="4">RWD-64-598 SS2</strain>
    </source>
</reference>
<dbReference type="Pfam" id="PF00155">
    <property type="entry name" value="Aminotran_1_2"/>
    <property type="match status" value="1"/>
</dbReference>
<dbReference type="EMBL" id="JH711585">
    <property type="protein sequence ID" value="EIW76894.1"/>
    <property type="molecule type" value="Genomic_DNA"/>
</dbReference>
<keyword evidence="3" id="KW-0808">Transferase</keyword>
<sequence>MAENCLMNEELIEYVNKSVKIHVNHLKYRQTLTRTSLRTTEDALPEYINATFHPLKNVSKEHVAIGPGIGAVISEFFWHTCEDGDGVLIVAPCYGAFDRDARHPGKADLIQVVTPPEVDPLSLESIPFFVNALEKFNERHQEGGQQALIAFAEFAQKYDLHLLVDEVYGNQVYPSSVVPVPPPFVSVLSLDLAHLAGCNPERVHVLTGPGKDFGASGWKCGAIISQANRPLVNALNAALIFKPVSTLSEAAFTTILSDRAFWEPFLAENKRRVSAALEKVVEWCRFHSIPFAPSYAGQFMVLDLAHIVEKFDGDDVEAKKDAAVEAMRKAGVWMTPTGKDQYPARFRIVFVLPPDTLQVGRIFP</sequence>
<dbReference type="AlphaFoldDB" id="A0A5M3MDH5"/>
<evidence type="ECO:0000256" key="1">
    <source>
        <dbReference type="ARBA" id="ARBA00022898"/>
    </source>
</evidence>
<dbReference type="InterPro" id="IPR050478">
    <property type="entry name" value="Ethylene_sulfur-biosynth"/>
</dbReference>
<dbReference type="Gene3D" id="3.40.640.10">
    <property type="entry name" value="Type I PLP-dependent aspartate aminotransferase-like (Major domain)"/>
    <property type="match status" value="2"/>
</dbReference>